<dbReference type="PANTHER" id="PTHR37477:SF1">
    <property type="entry name" value="COBALT-PRECORRIN-5A HYDROLASE"/>
    <property type="match status" value="1"/>
</dbReference>
<organism evidence="2 3">
    <name type="scientific">Anabaenopsis circularis NIES-21</name>
    <dbReference type="NCBI Taxonomy" id="1085406"/>
    <lineage>
        <taxon>Bacteria</taxon>
        <taxon>Bacillati</taxon>
        <taxon>Cyanobacteriota</taxon>
        <taxon>Cyanophyceae</taxon>
        <taxon>Nostocales</taxon>
        <taxon>Nodulariaceae</taxon>
        <taxon>Anabaenopsis</taxon>
    </lineage>
</organism>
<keyword evidence="3" id="KW-1185">Reference proteome</keyword>
<dbReference type="InterPro" id="IPR002750">
    <property type="entry name" value="CobE/GbiG_C"/>
</dbReference>
<dbReference type="SUPFAM" id="SSF159664">
    <property type="entry name" value="CobE/GbiG C-terminal domain-like"/>
    <property type="match status" value="1"/>
</dbReference>
<feature type="domain" description="CobE/GbiG C-terminal" evidence="1">
    <location>
        <begin position="1"/>
        <end position="127"/>
    </location>
</feature>
<evidence type="ECO:0000313" key="3">
    <source>
        <dbReference type="Proteomes" id="UP000218287"/>
    </source>
</evidence>
<dbReference type="EMBL" id="AP018174">
    <property type="protein sequence ID" value="BAY18141.1"/>
    <property type="molecule type" value="Genomic_DNA"/>
</dbReference>
<dbReference type="GO" id="GO:0009236">
    <property type="term" value="P:cobalamin biosynthetic process"/>
    <property type="evidence" value="ECO:0007669"/>
    <property type="project" value="InterPro"/>
</dbReference>
<dbReference type="AlphaFoldDB" id="A0A1Z4GKV1"/>
<accession>A0A1Z4GKV1</accession>
<dbReference type="InterPro" id="IPR036518">
    <property type="entry name" value="CobE/GbiG_C_sf"/>
</dbReference>
<dbReference type="Proteomes" id="UP000218287">
    <property type="component" value="Chromosome"/>
</dbReference>
<evidence type="ECO:0000313" key="2">
    <source>
        <dbReference type="EMBL" id="BAY18141.1"/>
    </source>
</evidence>
<evidence type="ECO:0000259" key="1">
    <source>
        <dbReference type="Pfam" id="PF01890"/>
    </source>
</evidence>
<dbReference type="Gene3D" id="3.30.420.180">
    <property type="entry name" value="CobE/GbiG C-terminal domain"/>
    <property type="match status" value="1"/>
</dbReference>
<dbReference type="PANTHER" id="PTHR37477">
    <property type="entry name" value="COBALT-PRECORRIN-5A HYDROLASE"/>
    <property type="match status" value="1"/>
</dbReference>
<proteinExistence type="predicted"/>
<name>A0A1Z4GKV1_9CYAN</name>
<dbReference type="Pfam" id="PF01890">
    <property type="entry name" value="CbiG_C"/>
    <property type="match status" value="1"/>
</dbReference>
<protein>
    <submittedName>
        <fullName evidence="2">Cobalamin (Vitamin B12) biosynthesis CbiG protein</fullName>
    </submittedName>
</protein>
<sequence length="132" mass="13722">MGIGFQRSSSPQLIAIAIEEVFQKNLLDESAIAGIATIDTKALDIALGEICQLRNWLLQTFSAKELATVAVPNPSAIITKATGTRSVAEAAAILAAAKNAQLGAKLLVPKNIFRLSALPGVVTVAVAEAMQP</sequence>
<gene>
    <name evidence="2" type="ORF">NIES21_39840</name>
</gene>
<reference evidence="2 3" key="1">
    <citation type="submission" date="2017-06" db="EMBL/GenBank/DDBJ databases">
        <title>Genome sequencing of cyanobaciteial culture collection at National Institute for Environmental Studies (NIES).</title>
        <authorList>
            <person name="Hirose Y."/>
            <person name="Shimura Y."/>
            <person name="Fujisawa T."/>
            <person name="Nakamura Y."/>
            <person name="Kawachi M."/>
        </authorList>
    </citation>
    <scope>NUCLEOTIDE SEQUENCE [LARGE SCALE GENOMIC DNA]</scope>
    <source>
        <strain evidence="2 3">NIES-21</strain>
    </source>
</reference>
<dbReference type="InterPro" id="IPR052553">
    <property type="entry name" value="CbiG_hydrolase"/>
</dbReference>